<evidence type="ECO:0000256" key="2">
    <source>
        <dbReference type="ARBA" id="ARBA00007069"/>
    </source>
</evidence>
<dbReference type="SUPFAM" id="SSF161098">
    <property type="entry name" value="MetI-like"/>
    <property type="match status" value="1"/>
</dbReference>
<keyword evidence="5 8" id="KW-0812">Transmembrane</keyword>
<dbReference type="PROSITE" id="PS50928">
    <property type="entry name" value="ABC_TM1"/>
    <property type="match status" value="1"/>
</dbReference>
<dbReference type="FunFam" id="1.10.3720.10:FF:000002">
    <property type="entry name" value="D-methionine ABC transporter permease MetI"/>
    <property type="match status" value="1"/>
</dbReference>
<dbReference type="GO" id="GO:0005886">
    <property type="term" value="C:plasma membrane"/>
    <property type="evidence" value="ECO:0007669"/>
    <property type="project" value="UniProtKB-SubCell"/>
</dbReference>
<feature type="transmembrane region" description="Helical" evidence="8">
    <location>
        <begin position="146"/>
        <end position="169"/>
    </location>
</feature>
<sequence>MTWSEMQPLLEQACWDTLYMVGWSALIAVAAGLPLGLLLVLTDRGGLLQNVVVNKVIGQVVNIGRSMPFIILMVALMGFTRSVVGTTIGRDAAIVPLAISAIPFFARLVETAVREVDHGLVEAVQSMGGNTWTVVRKVLVPESLPSLISSATTTVVALIGYSAITGTVGAGGLGDLAVRYGYQRFETELMWITVGILAVVISIIQFAGDYAARRLHRRGGQAGAAPRLKLLRSGTPKAAADGATAEGATTGGATAPAAAESGPEPVKVP</sequence>
<dbReference type="InterPro" id="IPR035906">
    <property type="entry name" value="MetI-like_sf"/>
</dbReference>
<comment type="caution">
    <text evidence="11">The sequence shown here is derived from an EMBL/GenBank/DDBJ whole genome shotgun (WGS) entry which is preliminary data.</text>
</comment>
<feature type="transmembrane region" description="Helical" evidence="8">
    <location>
        <begin position="189"/>
        <end position="208"/>
    </location>
</feature>
<dbReference type="Gene3D" id="1.10.3720.10">
    <property type="entry name" value="MetI-like"/>
    <property type="match status" value="1"/>
</dbReference>
<dbReference type="RefSeq" id="WP_190138901.1">
    <property type="nucleotide sequence ID" value="NZ_BNBT01000116.1"/>
</dbReference>
<dbReference type="GO" id="GO:0048473">
    <property type="term" value="P:D-methionine transmembrane transport"/>
    <property type="evidence" value="ECO:0007669"/>
    <property type="project" value="TreeGrafter"/>
</dbReference>
<dbReference type="InterPro" id="IPR000515">
    <property type="entry name" value="MetI-like"/>
</dbReference>
<keyword evidence="7 8" id="KW-0472">Membrane</keyword>
<keyword evidence="12" id="KW-1185">Reference proteome</keyword>
<keyword evidence="4" id="KW-1003">Cell membrane</keyword>
<proteinExistence type="inferred from homology"/>
<dbReference type="CDD" id="cd06261">
    <property type="entry name" value="TM_PBP2"/>
    <property type="match status" value="1"/>
</dbReference>
<feature type="transmembrane region" description="Helical" evidence="8">
    <location>
        <begin position="62"/>
        <end position="80"/>
    </location>
</feature>
<organism evidence="11 12">
    <name type="scientific">Streptomyces longispororuber</name>
    <dbReference type="NCBI Taxonomy" id="68230"/>
    <lineage>
        <taxon>Bacteria</taxon>
        <taxon>Bacillati</taxon>
        <taxon>Actinomycetota</taxon>
        <taxon>Actinomycetes</taxon>
        <taxon>Kitasatosporales</taxon>
        <taxon>Streptomycetaceae</taxon>
        <taxon>Streptomyces</taxon>
    </lineage>
</organism>
<evidence type="ECO:0000256" key="9">
    <source>
        <dbReference type="SAM" id="MobiDB-lite"/>
    </source>
</evidence>
<name>A0A919A125_9ACTN</name>
<evidence type="ECO:0000256" key="4">
    <source>
        <dbReference type="ARBA" id="ARBA00022475"/>
    </source>
</evidence>
<comment type="subcellular location">
    <subcellularLocation>
        <location evidence="1 8">Cell membrane</location>
        <topology evidence="1 8">Multi-pass membrane protein</topology>
    </subcellularLocation>
</comment>
<dbReference type="AlphaFoldDB" id="A0A919A125"/>
<evidence type="ECO:0000259" key="10">
    <source>
        <dbReference type="PROSITE" id="PS50928"/>
    </source>
</evidence>
<protein>
    <submittedName>
        <fullName evidence="11">ABC transporter permease</fullName>
    </submittedName>
</protein>
<gene>
    <name evidence="11" type="ORF">GCM10018785_56440</name>
</gene>
<evidence type="ECO:0000256" key="3">
    <source>
        <dbReference type="ARBA" id="ARBA00022448"/>
    </source>
</evidence>
<keyword evidence="6 8" id="KW-1133">Transmembrane helix</keyword>
<dbReference type="EMBL" id="BNBT01000116">
    <property type="protein sequence ID" value="GHE81133.1"/>
    <property type="molecule type" value="Genomic_DNA"/>
</dbReference>
<feature type="compositionally biased region" description="Low complexity" evidence="9">
    <location>
        <begin position="234"/>
        <end position="269"/>
    </location>
</feature>
<reference evidence="11" key="1">
    <citation type="journal article" date="2014" name="Int. J. Syst. Evol. Microbiol.">
        <title>Complete genome sequence of Corynebacterium casei LMG S-19264T (=DSM 44701T), isolated from a smear-ripened cheese.</title>
        <authorList>
            <consortium name="US DOE Joint Genome Institute (JGI-PGF)"/>
            <person name="Walter F."/>
            <person name="Albersmeier A."/>
            <person name="Kalinowski J."/>
            <person name="Ruckert C."/>
        </authorList>
    </citation>
    <scope>NUCLEOTIDE SEQUENCE</scope>
    <source>
        <strain evidence="11">JCM 4784</strain>
    </source>
</reference>
<dbReference type="Pfam" id="PF00528">
    <property type="entry name" value="BPD_transp_1"/>
    <property type="match status" value="1"/>
</dbReference>
<evidence type="ECO:0000313" key="11">
    <source>
        <dbReference type="EMBL" id="GHE81133.1"/>
    </source>
</evidence>
<evidence type="ECO:0000256" key="8">
    <source>
        <dbReference type="RuleBase" id="RU363032"/>
    </source>
</evidence>
<dbReference type="PANTHER" id="PTHR30450:SF1">
    <property type="entry name" value="D-METHIONINE TRANSPORT SYSTEM PERMEASE PROTEIN METI-RELATED"/>
    <property type="match status" value="1"/>
</dbReference>
<accession>A0A919A125</accession>
<evidence type="ECO:0000313" key="12">
    <source>
        <dbReference type="Proteomes" id="UP000608024"/>
    </source>
</evidence>
<feature type="transmembrane region" description="Helical" evidence="8">
    <location>
        <begin position="20"/>
        <end position="41"/>
    </location>
</feature>
<evidence type="ECO:0000256" key="7">
    <source>
        <dbReference type="ARBA" id="ARBA00023136"/>
    </source>
</evidence>
<keyword evidence="3 8" id="KW-0813">Transport</keyword>
<evidence type="ECO:0000256" key="6">
    <source>
        <dbReference type="ARBA" id="ARBA00022989"/>
    </source>
</evidence>
<evidence type="ECO:0000256" key="5">
    <source>
        <dbReference type="ARBA" id="ARBA00022692"/>
    </source>
</evidence>
<comment type="similarity">
    <text evidence="2">Belongs to the binding-protein-dependent transport system permease family. CysTW subfamily.</text>
</comment>
<dbReference type="Proteomes" id="UP000608024">
    <property type="component" value="Unassembled WGS sequence"/>
</dbReference>
<feature type="domain" description="ABC transmembrane type-1" evidence="10">
    <location>
        <begin position="14"/>
        <end position="212"/>
    </location>
</feature>
<reference evidence="11" key="2">
    <citation type="submission" date="2020-09" db="EMBL/GenBank/DDBJ databases">
        <authorList>
            <person name="Sun Q."/>
            <person name="Ohkuma M."/>
        </authorList>
    </citation>
    <scope>NUCLEOTIDE SEQUENCE</scope>
    <source>
        <strain evidence="11">JCM 4784</strain>
    </source>
</reference>
<evidence type="ECO:0000256" key="1">
    <source>
        <dbReference type="ARBA" id="ARBA00004651"/>
    </source>
</evidence>
<dbReference type="InterPro" id="IPR051322">
    <property type="entry name" value="AA_ABC_Transporter_Permease"/>
</dbReference>
<dbReference type="PANTHER" id="PTHR30450">
    <property type="entry name" value="ABC TRANSPORTER PERMEASE"/>
    <property type="match status" value="1"/>
</dbReference>
<feature type="region of interest" description="Disordered" evidence="9">
    <location>
        <begin position="232"/>
        <end position="269"/>
    </location>
</feature>